<protein>
    <submittedName>
        <fullName evidence="1">Uncharacterized protein</fullName>
    </submittedName>
</protein>
<dbReference type="Gene3D" id="3.80.10.10">
    <property type="entry name" value="Ribonuclease Inhibitor"/>
    <property type="match status" value="1"/>
</dbReference>
<dbReference type="Proteomes" id="UP000288716">
    <property type="component" value="Unassembled WGS sequence"/>
</dbReference>
<organism evidence="1 2">
    <name type="scientific">Leptotrombidium deliense</name>
    <dbReference type="NCBI Taxonomy" id="299467"/>
    <lineage>
        <taxon>Eukaryota</taxon>
        <taxon>Metazoa</taxon>
        <taxon>Ecdysozoa</taxon>
        <taxon>Arthropoda</taxon>
        <taxon>Chelicerata</taxon>
        <taxon>Arachnida</taxon>
        <taxon>Acari</taxon>
        <taxon>Acariformes</taxon>
        <taxon>Trombidiformes</taxon>
        <taxon>Prostigmata</taxon>
        <taxon>Anystina</taxon>
        <taxon>Parasitengona</taxon>
        <taxon>Trombiculoidea</taxon>
        <taxon>Trombiculidae</taxon>
        <taxon>Leptotrombidium</taxon>
    </lineage>
</organism>
<dbReference type="VEuPathDB" id="VectorBase:LDEU005577"/>
<evidence type="ECO:0000313" key="2">
    <source>
        <dbReference type="Proteomes" id="UP000288716"/>
    </source>
</evidence>
<reference evidence="1 2" key="1">
    <citation type="journal article" date="2018" name="Gigascience">
        <title>Genomes of trombidid mites reveal novel predicted allergens and laterally-transferred genes associated with secondary metabolism.</title>
        <authorList>
            <person name="Dong X."/>
            <person name="Chaisiri K."/>
            <person name="Xia D."/>
            <person name="Armstrong S.D."/>
            <person name="Fang Y."/>
            <person name="Donnelly M.J."/>
            <person name="Kadowaki T."/>
            <person name="McGarry J.W."/>
            <person name="Darby A.C."/>
            <person name="Makepeace B.L."/>
        </authorList>
    </citation>
    <scope>NUCLEOTIDE SEQUENCE [LARGE SCALE GENOMIC DNA]</scope>
    <source>
        <strain evidence="1">UoL-UT</strain>
    </source>
</reference>
<dbReference type="SUPFAM" id="SSF52047">
    <property type="entry name" value="RNI-like"/>
    <property type="match status" value="1"/>
</dbReference>
<comment type="caution">
    <text evidence="1">The sequence shown here is derived from an EMBL/GenBank/DDBJ whole genome shotgun (WGS) entry which is preliminary data.</text>
</comment>
<accession>A0A443SG17</accession>
<sequence length="394" mass="46228">MKARTVLMNSVYDEHEIELYIEKDMFTRHSMVDLSYAKMLSTLKTYLPNIRSLCVTSSVRGLFDKNVHLIGEYLPYLRNLYLHASNLNDEGLSRLFSKCPNLQHLSLIHAHITGDCFSQVPPLKSLNITNTGEMFQSIDGFDRLSDSLISFQADFHRNNAVKSRRLFKSFKKIKKFSWSVNSQNDLVEVLNSVSMYGKLEELVLRVNREIESPDLQWMQDFASIKSLSLFFRYAVSVDKLLHILNPCSNVSSLSLQLFHLIERGENTEQDESKLLLRVVNAIKQMQSLTVIDFEMRREEPYVIKLNDCFKWMLESERFREISFGFLSDEEVNSIIEYLQTAQRESNARFYVEIQVQTDSVIRIPLDIPMNIRSRRRRYRDTQPQFLVYIKRLNN</sequence>
<dbReference type="AlphaFoldDB" id="A0A443SG17"/>
<keyword evidence="2" id="KW-1185">Reference proteome</keyword>
<proteinExistence type="predicted"/>
<gene>
    <name evidence="1" type="ORF">B4U80_12971</name>
</gene>
<evidence type="ECO:0000313" key="1">
    <source>
        <dbReference type="EMBL" id="RWS26463.1"/>
    </source>
</evidence>
<name>A0A443SG17_9ACAR</name>
<dbReference type="InterPro" id="IPR032675">
    <property type="entry name" value="LRR_dom_sf"/>
</dbReference>
<dbReference type="EMBL" id="NCKV01002733">
    <property type="protein sequence ID" value="RWS26463.1"/>
    <property type="molecule type" value="Genomic_DNA"/>
</dbReference>